<proteinExistence type="predicted"/>
<dbReference type="InterPro" id="IPR020472">
    <property type="entry name" value="WD40_PAC1"/>
</dbReference>
<feature type="repeat" description="WD" evidence="3">
    <location>
        <begin position="239"/>
        <end position="269"/>
    </location>
</feature>
<evidence type="ECO:0000256" key="4">
    <source>
        <dbReference type="SAM" id="Coils"/>
    </source>
</evidence>
<gene>
    <name evidence="5" type="ORF">HOLleu_17597</name>
</gene>
<dbReference type="AlphaFoldDB" id="A0A9Q1H969"/>
<feature type="repeat" description="WD" evidence="3">
    <location>
        <begin position="438"/>
        <end position="481"/>
    </location>
</feature>
<dbReference type="PANTHER" id="PTHR19848">
    <property type="entry name" value="WD40 REPEAT PROTEIN"/>
    <property type="match status" value="1"/>
</dbReference>
<dbReference type="GO" id="GO:0000027">
    <property type="term" value="P:ribosomal large subunit assembly"/>
    <property type="evidence" value="ECO:0007669"/>
    <property type="project" value="TreeGrafter"/>
</dbReference>
<dbReference type="Pfam" id="PF00400">
    <property type="entry name" value="WD40"/>
    <property type="match status" value="5"/>
</dbReference>
<feature type="repeat" description="WD" evidence="3">
    <location>
        <begin position="482"/>
        <end position="512"/>
    </location>
</feature>
<dbReference type="Gene3D" id="2.130.10.10">
    <property type="entry name" value="YVTN repeat-like/Quinoprotein amine dehydrogenase"/>
    <property type="match status" value="2"/>
</dbReference>
<dbReference type="InterPro" id="IPR036322">
    <property type="entry name" value="WD40_repeat_dom_sf"/>
</dbReference>
<reference evidence="5" key="1">
    <citation type="submission" date="2021-10" db="EMBL/GenBank/DDBJ databases">
        <title>Tropical sea cucumber genome reveals ecological adaptation and Cuvierian tubules defense mechanism.</title>
        <authorList>
            <person name="Chen T."/>
        </authorList>
    </citation>
    <scope>NUCLEOTIDE SEQUENCE</scope>
    <source>
        <strain evidence="5">Nanhai2018</strain>
        <tissue evidence="5">Muscle</tissue>
    </source>
</reference>
<evidence type="ECO:0000256" key="1">
    <source>
        <dbReference type="ARBA" id="ARBA00022574"/>
    </source>
</evidence>
<keyword evidence="1 3" id="KW-0853">WD repeat</keyword>
<dbReference type="PROSITE" id="PS50294">
    <property type="entry name" value="WD_REPEATS_REGION"/>
    <property type="match status" value="2"/>
</dbReference>
<name>A0A9Q1H969_HOLLE</name>
<dbReference type="InterPro" id="IPR019775">
    <property type="entry name" value="WD40_repeat_CS"/>
</dbReference>
<dbReference type="Gene3D" id="3.30.40.10">
    <property type="entry name" value="Zinc/RING finger domain, C3HC4 (zinc finger)"/>
    <property type="match status" value="1"/>
</dbReference>
<dbReference type="InterPro" id="IPR015943">
    <property type="entry name" value="WD40/YVTN_repeat-like_dom_sf"/>
</dbReference>
<evidence type="ECO:0000256" key="2">
    <source>
        <dbReference type="ARBA" id="ARBA00022737"/>
    </source>
</evidence>
<dbReference type="Proteomes" id="UP001152320">
    <property type="component" value="Chromosome 8"/>
</dbReference>
<dbReference type="PROSITE" id="PS50082">
    <property type="entry name" value="WD_REPEATS_2"/>
    <property type="match status" value="4"/>
</dbReference>
<keyword evidence="2" id="KW-0677">Repeat</keyword>
<protein>
    <submittedName>
        <fullName evidence="5">E3 ubiquitin-protein ligase TRAF7</fullName>
    </submittedName>
</protein>
<sequence length="512" mass="57293">MVKNIAVSEQVGELVIHCRYGCKLPDNNPGSKYEVDPEGCPFTFPLKDRSEHESQCGYALVNCSNNPDCPPVLRMNLEEHLKFCNLCKCEHQRYGCPFVGTKEQVSDHLTSGSCAYEGIKEFLQSAEDRIHHLQLTVSKKDDEISFLRSMLGTMSERVDALEKSMERKLEYLDENMGRLENSLVSFDDQQRGISDEMMDIRRNNSMINAELSMVQARLNSGAVGGAFDPQQMYKCRGTFVGHQGPVWCLCVSGDQLFSGSSDKNIKVWDTCTNYTCQKTLEGHEGIVLTLCVHGNHLFSGSADCTVIVWNIDRLEKEKTVKAHEQAVCTLVAADNKLFTGSLKSIKVWDVHTMELKQEFSNLNHWVRALVANGNYLYSGSFQTITIWDVTTLEVVHSLQTSGGSVYSITITNQYVVAGTYENNIHVWDRKNYEQVTTLTGHTGTVYALGVISAPGVTRVFSASYDRSLRVWNMEKMICTQTLIRHTGSVACLATSRGRMFSGAVDGSVKVWQ</sequence>
<dbReference type="SMART" id="SM00320">
    <property type="entry name" value="WD40"/>
    <property type="match status" value="7"/>
</dbReference>
<dbReference type="PANTHER" id="PTHR19848:SF6">
    <property type="entry name" value="E3 UBIQUITIN-PROTEIN LIGASE TRAF7"/>
    <property type="match status" value="1"/>
</dbReference>
<keyword evidence="4" id="KW-0175">Coiled coil</keyword>
<dbReference type="SUPFAM" id="SSF49599">
    <property type="entry name" value="TRAF domain-like"/>
    <property type="match status" value="1"/>
</dbReference>
<dbReference type="EMBL" id="JAIZAY010000008">
    <property type="protein sequence ID" value="KAJ8036931.1"/>
    <property type="molecule type" value="Genomic_DNA"/>
</dbReference>
<organism evidence="5 6">
    <name type="scientific">Holothuria leucospilota</name>
    <name type="common">Black long sea cucumber</name>
    <name type="synonym">Mertensiothuria leucospilota</name>
    <dbReference type="NCBI Taxonomy" id="206669"/>
    <lineage>
        <taxon>Eukaryota</taxon>
        <taxon>Metazoa</taxon>
        <taxon>Echinodermata</taxon>
        <taxon>Eleutherozoa</taxon>
        <taxon>Echinozoa</taxon>
        <taxon>Holothuroidea</taxon>
        <taxon>Aspidochirotacea</taxon>
        <taxon>Aspidochirotida</taxon>
        <taxon>Holothuriidae</taxon>
        <taxon>Holothuria</taxon>
    </lineage>
</organism>
<keyword evidence="6" id="KW-1185">Reference proteome</keyword>
<comment type="caution">
    <text evidence="5">The sequence shown here is derived from an EMBL/GenBank/DDBJ whole genome shotgun (WGS) entry which is preliminary data.</text>
</comment>
<feature type="coiled-coil region" evidence="4">
    <location>
        <begin position="123"/>
        <end position="182"/>
    </location>
</feature>
<dbReference type="InterPro" id="IPR001680">
    <property type="entry name" value="WD40_rpt"/>
</dbReference>
<dbReference type="InterPro" id="IPR013083">
    <property type="entry name" value="Znf_RING/FYVE/PHD"/>
</dbReference>
<dbReference type="PROSITE" id="PS00678">
    <property type="entry name" value="WD_REPEATS_1"/>
    <property type="match status" value="2"/>
</dbReference>
<dbReference type="OrthoDB" id="674604at2759"/>
<evidence type="ECO:0000313" key="6">
    <source>
        <dbReference type="Proteomes" id="UP001152320"/>
    </source>
</evidence>
<dbReference type="GO" id="GO:0005730">
    <property type="term" value="C:nucleolus"/>
    <property type="evidence" value="ECO:0007669"/>
    <property type="project" value="TreeGrafter"/>
</dbReference>
<feature type="repeat" description="WD" evidence="3">
    <location>
        <begin position="280"/>
        <end position="319"/>
    </location>
</feature>
<accession>A0A9Q1H969</accession>
<dbReference type="CDD" id="cd00200">
    <property type="entry name" value="WD40"/>
    <property type="match status" value="1"/>
</dbReference>
<evidence type="ECO:0000256" key="3">
    <source>
        <dbReference type="PROSITE-ProRule" id="PRU00221"/>
    </source>
</evidence>
<dbReference type="PRINTS" id="PR00320">
    <property type="entry name" value="GPROTEINBRPT"/>
</dbReference>
<dbReference type="SUPFAM" id="SSF50978">
    <property type="entry name" value="WD40 repeat-like"/>
    <property type="match status" value="1"/>
</dbReference>
<evidence type="ECO:0000313" key="5">
    <source>
        <dbReference type="EMBL" id="KAJ8036931.1"/>
    </source>
</evidence>
<dbReference type="GO" id="GO:0007219">
    <property type="term" value="P:Notch signaling pathway"/>
    <property type="evidence" value="ECO:0007669"/>
    <property type="project" value="TreeGrafter"/>
</dbReference>